<evidence type="ECO:0000313" key="3">
    <source>
        <dbReference type="Proteomes" id="UP000027138"/>
    </source>
</evidence>
<proteinExistence type="predicted"/>
<dbReference type="AlphaFoldDB" id="A0A067JNK1"/>
<reference evidence="2 3" key="1">
    <citation type="journal article" date="2014" name="PLoS ONE">
        <title>Global Analysis of Gene Expression Profiles in Physic Nut (Jatropha curcas L.) Seedlings Exposed to Salt Stress.</title>
        <authorList>
            <person name="Zhang L."/>
            <person name="Zhang C."/>
            <person name="Wu P."/>
            <person name="Chen Y."/>
            <person name="Li M."/>
            <person name="Jiang H."/>
            <person name="Wu G."/>
        </authorList>
    </citation>
    <scope>NUCLEOTIDE SEQUENCE [LARGE SCALE GENOMIC DNA]</scope>
    <source>
        <strain evidence="3">cv. GZQX0401</strain>
        <tissue evidence="2">Young leaves</tissue>
    </source>
</reference>
<accession>A0A067JNK1</accession>
<protein>
    <submittedName>
        <fullName evidence="2">Uncharacterized protein</fullName>
    </submittedName>
</protein>
<dbReference type="Proteomes" id="UP000027138">
    <property type="component" value="Unassembled WGS sequence"/>
</dbReference>
<feature type="region of interest" description="Disordered" evidence="1">
    <location>
        <begin position="1"/>
        <end position="101"/>
    </location>
</feature>
<gene>
    <name evidence="2" type="ORF">JCGZ_26612</name>
</gene>
<dbReference type="EMBL" id="KK915125">
    <property type="protein sequence ID" value="KDP24383.1"/>
    <property type="molecule type" value="Genomic_DNA"/>
</dbReference>
<name>A0A067JNK1_JATCU</name>
<organism evidence="2 3">
    <name type="scientific">Jatropha curcas</name>
    <name type="common">Barbados nut</name>
    <dbReference type="NCBI Taxonomy" id="180498"/>
    <lineage>
        <taxon>Eukaryota</taxon>
        <taxon>Viridiplantae</taxon>
        <taxon>Streptophyta</taxon>
        <taxon>Embryophyta</taxon>
        <taxon>Tracheophyta</taxon>
        <taxon>Spermatophyta</taxon>
        <taxon>Magnoliopsida</taxon>
        <taxon>eudicotyledons</taxon>
        <taxon>Gunneridae</taxon>
        <taxon>Pentapetalae</taxon>
        <taxon>rosids</taxon>
        <taxon>fabids</taxon>
        <taxon>Malpighiales</taxon>
        <taxon>Euphorbiaceae</taxon>
        <taxon>Crotonoideae</taxon>
        <taxon>Jatropheae</taxon>
        <taxon>Jatropha</taxon>
    </lineage>
</organism>
<feature type="compositionally biased region" description="Basic and acidic residues" evidence="1">
    <location>
        <begin position="29"/>
        <end position="43"/>
    </location>
</feature>
<keyword evidence="3" id="KW-1185">Reference proteome</keyword>
<evidence type="ECO:0000313" key="2">
    <source>
        <dbReference type="EMBL" id="KDP24383.1"/>
    </source>
</evidence>
<evidence type="ECO:0000256" key="1">
    <source>
        <dbReference type="SAM" id="MobiDB-lite"/>
    </source>
</evidence>
<sequence>MVSPEKAKGIKSGADPIEHRNRSSILLRSPEEEREDQRRRDGARSSGRLDLYSGGRNRKWSRIEFTQPPTSLRLALKSNGKRERETGDAVVKMRQQQGGDG</sequence>